<dbReference type="Proteomes" id="UP000314982">
    <property type="component" value="Unassembled WGS sequence"/>
</dbReference>
<organism evidence="1 2">
    <name type="scientific">Hucho hucho</name>
    <name type="common">huchen</name>
    <dbReference type="NCBI Taxonomy" id="62062"/>
    <lineage>
        <taxon>Eukaryota</taxon>
        <taxon>Metazoa</taxon>
        <taxon>Chordata</taxon>
        <taxon>Craniata</taxon>
        <taxon>Vertebrata</taxon>
        <taxon>Euteleostomi</taxon>
        <taxon>Actinopterygii</taxon>
        <taxon>Neopterygii</taxon>
        <taxon>Teleostei</taxon>
        <taxon>Protacanthopterygii</taxon>
        <taxon>Salmoniformes</taxon>
        <taxon>Salmonidae</taxon>
        <taxon>Salmoninae</taxon>
        <taxon>Hucho</taxon>
    </lineage>
</organism>
<proteinExistence type="predicted"/>
<evidence type="ECO:0000313" key="1">
    <source>
        <dbReference type="Ensembl" id="ENSHHUP00000087024.1"/>
    </source>
</evidence>
<reference evidence="1" key="3">
    <citation type="submission" date="2025-09" db="UniProtKB">
        <authorList>
            <consortium name="Ensembl"/>
        </authorList>
    </citation>
    <scope>IDENTIFICATION</scope>
</reference>
<name>A0A4W5RRB5_9TELE</name>
<dbReference type="AlphaFoldDB" id="A0A4W5RRB5"/>
<dbReference type="Ensembl" id="ENSHHUT00000089744.1">
    <property type="protein sequence ID" value="ENSHHUP00000087024.1"/>
    <property type="gene ID" value="ENSHHUG00000050352.1"/>
</dbReference>
<reference evidence="2" key="1">
    <citation type="submission" date="2018-06" db="EMBL/GenBank/DDBJ databases">
        <title>Genome assembly of Danube salmon.</title>
        <authorList>
            <person name="Macqueen D.J."/>
            <person name="Gundappa M.K."/>
        </authorList>
    </citation>
    <scope>NUCLEOTIDE SEQUENCE [LARGE SCALE GENOMIC DNA]</scope>
</reference>
<dbReference type="STRING" id="62062.ENSHHUP00000087024"/>
<sequence>LVCLFLVHQIAVEVTKSFVEYIKTQPVVFEVFGHYQKQPALCKDLISPLRPSRRQFPPVMPLSKPVPATKLTALMRPT</sequence>
<keyword evidence="2" id="KW-1185">Reference proteome</keyword>
<reference evidence="1" key="2">
    <citation type="submission" date="2025-08" db="UniProtKB">
        <authorList>
            <consortium name="Ensembl"/>
        </authorList>
    </citation>
    <scope>IDENTIFICATION</scope>
</reference>
<evidence type="ECO:0000313" key="2">
    <source>
        <dbReference type="Proteomes" id="UP000314982"/>
    </source>
</evidence>
<protein>
    <submittedName>
        <fullName evidence="1">Uncharacterized protein</fullName>
    </submittedName>
</protein>
<accession>A0A4W5RRB5</accession>